<evidence type="ECO:0000313" key="2">
    <source>
        <dbReference type="Proteomes" id="UP001321763"/>
    </source>
</evidence>
<name>A0ABC8EC62_CLOTA</name>
<accession>A0ABC8EC62</accession>
<reference evidence="1 2" key="1">
    <citation type="submission" date="2022-09" db="EMBL/GenBank/DDBJ databases">
        <title>complete genome sequences of Clostridium tetani str. KHSU-234311-028 isolated from soil.</title>
        <authorList>
            <person name="Sekizuka T."/>
            <person name="Shitada C."/>
            <person name="Takahashi M."/>
            <person name="Kuroda M."/>
        </authorList>
    </citation>
    <scope>NUCLEOTIDE SEQUENCE [LARGE SCALE GENOMIC DNA]</scope>
    <source>
        <strain evidence="1 2">KHSU-234311-028</strain>
    </source>
</reference>
<evidence type="ECO:0000313" key="1">
    <source>
        <dbReference type="EMBL" id="BDR81184.1"/>
    </source>
</evidence>
<dbReference type="AlphaFoldDB" id="A0ABC8EC62"/>
<dbReference type="RefSeq" id="WP_317724317.1">
    <property type="nucleotide sequence ID" value="NZ_AP026818.1"/>
</dbReference>
<gene>
    <name evidence="1" type="ORF">K234311028_14300</name>
</gene>
<protein>
    <recommendedName>
        <fullName evidence="3">DUF1887 family protein</fullName>
    </recommendedName>
</protein>
<dbReference type="SUPFAM" id="SSF52980">
    <property type="entry name" value="Restriction endonuclease-like"/>
    <property type="match status" value="1"/>
</dbReference>
<evidence type="ECO:0008006" key="3">
    <source>
        <dbReference type="Google" id="ProtNLM"/>
    </source>
</evidence>
<organism evidence="1 2">
    <name type="scientific">Clostridium tetani</name>
    <dbReference type="NCBI Taxonomy" id="1513"/>
    <lineage>
        <taxon>Bacteria</taxon>
        <taxon>Bacillati</taxon>
        <taxon>Bacillota</taxon>
        <taxon>Clostridia</taxon>
        <taxon>Eubacteriales</taxon>
        <taxon>Clostridiaceae</taxon>
        <taxon>Clostridium</taxon>
    </lineage>
</organism>
<dbReference type="EMBL" id="AP026818">
    <property type="protein sequence ID" value="BDR81184.1"/>
    <property type="molecule type" value="Genomic_DNA"/>
</dbReference>
<sequence>MTNEKVDNLVICSTLNQITNYLIIRKYRPKRIINITFDEEAKGIMNNSIKIEEWDRNLKNEISNMYDIYDNVEISREDMYSLIDIKDKIENEIINKIGNEEIYWHVTGGQRTIALAISELIKDKEREHDKILYIEGNTEVLVINNNKGELDKVLHAKENTKISVISDNKEELDSDEKGYGCSGLTFGKVLRLAGFNTKNLKSTKIFKEKTKEKIDENDEEYKFYKELYRILCVERESEISVKYGESNKNITDTFRNLLIKSNTIGKCAEERITFIRLVFEELLDKYGDLRECGYYKKDNINRKDEFNKSYPAGYIFEKITAYEIYDLIKDNSKILGMETSLKTYLEKEKSNSDKKENIIDELDIVLLTNTGKIINFECKSGGMKGDNAKSHNYTTYRLAGVFGMPILLSPLYENEIEDKDDNLKNQFQALNAAKSAELEVIPLDRIKEKLKKLTICE</sequence>
<dbReference type="Proteomes" id="UP001321763">
    <property type="component" value="Chromosome"/>
</dbReference>
<proteinExistence type="predicted"/>
<dbReference type="InterPro" id="IPR011335">
    <property type="entry name" value="Restrct_endonuc-II-like"/>
</dbReference>